<feature type="region of interest" description="Disordered" evidence="4">
    <location>
        <begin position="743"/>
        <end position="806"/>
    </location>
</feature>
<feature type="compositionally biased region" description="Polar residues" evidence="4">
    <location>
        <begin position="586"/>
        <end position="597"/>
    </location>
</feature>
<gene>
    <name evidence="7" type="ORF">KUTeg_001417</name>
</gene>
<dbReference type="SUPFAM" id="SSF54277">
    <property type="entry name" value="CAD &amp; PB1 domains"/>
    <property type="match status" value="1"/>
</dbReference>
<dbReference type="InterPro" id="IPR032350">
    <property type="entry name" value="Nbr1_FW"/>
</dbReference>
<dbReference type="CDD" id="cd14947">
    <property type="entry name" value="NBR1_like"/>
    <property type="match status" value="1"/>
</dbReference>
<dbReference type="InterPro" id="IPR000270">
    <property type="entry name" value="PB1_dom"/>
</dbReference>
<feature type="region of interest" description="Disordered" evidence="4">
    <location>
        <begin position="191"/>
        <end position="211"/>
    </location>
</feature>
<dbReference type="Pfam" id="PF24932">
    <property type="entry name" value="UBA_NBR1_C"/>
    <property type="match status" value="1"/>
</dbReference>
<feature type="compositionally biased region" description="Low complexity" evidence="4">
    <location>
        <begin position="789"/>
        <end position="803"/>
    </location>
</feature>
<feature type="coiled-coil region" evidence="3">
    <location>
        <begin position="380"/>
        <end position="414"/>
    </location>
</feature>
<evidence type="ECO:0008006" key="9">
    <source>
        <dbReference type="Google" id="ProtNLM"/>
    </source>
</evidence>
<reference evidence="7 8" key="1">
    <citation type="submission" date="2022-12" db="EMBL/GenBank/DDBJ databases">
        <title>Chromosome-level genome of Tegillarca granosa.</title>
        <authorList>
            <person name="Kim J."/>
        </authorList>
    </citation>
    <scope>NUCLEOTIDE SEQUENCE [LARGE SCALE GENOMIC DNA]</scope>
    <source>
        <strain evidence="7">Teg-2019</strain>
        <tissue evidence="7">Adductor muscle</tissue>
    </source>
</reference>
<dbReference type="InterPro" id="IPR056893">
    <property type="entry name" value="UBA_Nbr1_C"/>
</dbReference>
<dbReference type="Gene3D" id="2.60.40.10">
    <property type="entry name" value="Immunoglobulins"/>
    <property type="match status" value="1"/>
</dbReference>
<evidence type="ECO:0000313" key="7">
    <source>
        <dbReference type="EMBL" id="KAJ8319830.1"/>
    </source>
</evidence>
<evidence type="ECO:0000259" key="6">
    <source>
        <dbReference type="PROSITE" id="PS51745"/>
    </source>
</evidence>
<organism evidence="7 8">
    <name type="scientific">Tegillarca granosa</name>
    <name type="common">Malaysian cockle</name>
    <name type="synonym">Anadara granosa</name>
    <dbReference type="NCBI Taxonomy" id="220873"/>
    <lineage>
        <taxon>Eukaryota</taxon>
        <taxon>Metazoa</taxon>
        <taxon>Spiralia</taxon>
        <taxon>Lophotrochozoa</taxon>
        <taxon>Mollusca</taxon>
        <taxon>Bivalvia</taxon>
        <taxon>Autobranchia</taxon>
        <taxon>Pteriomorphia</taxon>
        <taxon>Arcoida</taxon>
        <taxon>Arcoidea</taxon>
        <taxon>Arcidae</taxon>
        <taxon>Tegillarca</taxon>
    </lineage>
</organism>
<dbReference type="Gene3D" id="1.10.8.10">
    <property type="entry name" value="DNA helicase RuvA subunit, C-terminal domain"/>
    <property type="match status" value="1"/>
</dbReference>
<comment type="subcellular location">
    <subcellularLocation>
        <location evidence="1">Cytoplasmic vesicle</location>
        <location evidence="1">Autophagosome</location>
    </subcellularLocation>
</comment>
<dbReference type="Proteomes" id="UP001217089">
    <property type="component" value="Unassembled WGS sequence"/>
</dbReference>
<dbReference type="SUPFAM" id="SSF46934">
    <property type="entry name" value="UBA-like"/>
    <property type="match status" value="1"/>
</dbReference>
<evidence type="ECO:0000259" key="5">
    <source>
        <dbReference type="PROSITE" id="PS50030"/>
    </source>
</evidence>
<name>A0ABQ9FVR9_TEGGR</name>
<feature type="domain" description="PB1" evidence="6">
    <location>
        <begin position="7"/>
        <end position="92"/>
    </location>
</feature>
<feature type="domain" description="UBA" evidence="5">
    <location>
        <begin position="798"/>
        <end position="840"/>
    </location>
</feature>
<evidence type="ECO:0000256" key="4">
    <source>
        <dbReference type="SAM" id="MobiDB-lite"/>
    </source>
</evidence>
<dbReference type="InterPro" id="IPR053793">
    <property type="entry name" value="PB1-like"/>
</dbReference>
<protein>
    <recommendedName>
        <fullName evidence="9">PB1 domain-containing protein</fullName>
    </recommendedName>
</protein>
<evidence type="ECO:0000256" key="1">
    <source>
        <dbReference type="ARBA" id="ARBA00004419"/>
    </source>
</evidence>
<dbReference type="SMART" id="SM00666">
    <property type="entry name" value="PB1"/>
    <property type="match status" value="1"/>
</dbReference>
<dbReference type="InterPro" id="IPR009060">
    <property type="entry name" value="UBA-like_sf"/>
</dbReference>
<dbReference type="InterPro" id="IPR015940">
    <property type="entry name" value="UBA"/>
</dbReference>
<comment type="caution">
    <text evidence="7">The sequence shown here is derived from an EMBL/GenBank/DDBJ whole genome shotgun (WGS) entry which is preliminary data.</text>
</comment>
<dbReference type="Gene3D" id="3.10.20.90">
    <property type="entry name" value="Phosphatidylinositol 3-kinase Catalytic Subunit, Chain A, domain 1"/>
    <property type="match status" value="1"/>
</dbReference>
<evidence type="ECO:0000256" key="3">
    <source>
        <dbReference type="SAM" id="Coils"/>
    </source>
</evidence>
<keyword evidence="8" id="KW-1185">Reference proteome</keyword>
<dbReference type="PANTHER" id="PTHR20930:SF2">
    <property type="entry name" value="NEXT TO BRCA1 GENE 1 PROTEIN"/>
    <property type="match status" value="1"/>
</dbReference>
<feature type="region of interest" description="Disordered" evidence="4">
    <location>
        <begin position="586"/>
        <end position="611"/>
    </location>
</feature>
<dbReference type="Pfam" id="PF00564">
    <property type="entry name" value="PB1"/>
    <property type="match status" value="1"/>
</dbReference>
<evidence type="ECO:0000313" key="8">
    <source>
        <dbReference type="Proteomes" id="UP001217089"/>
    </source>
</evidence>
<dbReference type="PROSITE" id="PS51745">
    <property type="entry name" value="PB1"/>
    <property type="match status" value="1"/>
</dbReference>
<accession>A0ABQ9FVR9</accession>
<keyword evidence="2" id="KW-0968">Cytoplasmic vesicle</keyword>
<sequence>MIKMAQEVTIDIKFEGQDQNQQDILVFKLPTHTSWQDLQAMLKAQFDCDAISVFYIDTEGDFISVSSNEELKMAFQMATKCRNTLVLKVKDTSPETAVWTIDDAVLKKPEPDNLPDIQPTDKRNENYLENMMDDSLPQPELFHQPDILKTSEHVLFPPDDIPDDSALFSGGGMAEEKVVMDTKIDNATGETISHSDMKLEESESTETGNPEVQKIEIKRDEETGTAHPKLKTDLRQEIVKDVTRKTVKQVLKGLDGAVIHSLQGTPIIPPVLDDSTADSKDPTSSHRSYILSLRELSVISVKDQLLVYATNVDHVFLKLRKPARLGKRTVILKNTLYKVKQGTTTDPNKKDDLNCPSDMPGPLEDFIKTKMESRLQERTARKQEKLRKREEKIVEKQRKKEEKLKRRLECHQVEPDQECDVTVELQAPELPGRYQSHWKMYNDGVQFGHRVWCEIQVEPKEVLEAIKEDSLKFVKTEETQLIKEEKTIDSEEKTVMENVPILLPEPVKVELPDQSAELIERSTSVIEEKPQEASPPLEEAIKQDEIEKDLSSAVAQLKLDSASEERGQDLMSFEMVDYTQRMTPKISQTATPTNTPLDISPPKSPAPELDNKVLSSSSSVELVNAEHEEEEQHQINPLFVKEFMNKFQVPTPVDDDIESISTISDDDSSLSEDDDFLIVPLPACFDFSKPMTRSAIVNDNLSDDNDVDDNHNNIPSAFLENLSIRSCRRQSMLPIKQQLMHTLPNGSGKFTSTQSTWKPKEEKWTPKENTFVPPKSDWTPPKDTWKPPSQGISNLSSTSSSKSPMGKLVEMGFCNRDLNQELLKKHNDDVEAVVQDLLSTTDNDWWNRRH</sequence>
<dbReference type="PROSITE" id="PS50030">
    <property type="entry name" value="UBA"/>
    <property type="match status" value="1"/>
</dbReference>
<dbReference type="CDD" id="cd14319">
    <property type="entry name" value="UBA_NBR1"/>
    <property type="match status" value="1"/>
</dbReference>
<dbReference type="Pfam" id="PF16158">
    <property type="entry name" value="N_BRCA1_IG"/>
    <property type="match status" value="1"/>
</dbReference>
<feature type="compositionally biased region" description="Polar residues" evidence="4">
    <location>
        <begin position="744"/>
        <end position="755"/>
    </location>
</feature>
<dbReference type="InterPro" id="IPR013783">
    <property type="entry name" value="Ig-like_fold"/>
</dbReference>
<evidence type="ECO:0000256" key="2">
    <source>
        <dbReference type="ARBA" id="ARBA00023329"/>
    </source>
</evidence>
<dbReference type="EMBL" id="JARBDR010000141">
    <property type="protein sequence ID" value="KAJ8319830.1"/>
    <property type="molecule type" value="Genomic_DNA"/>
</dbReference>
<dbReference type="PANTHER" id="PTHR20930">
    <property type="entry name" value="OVARIAN CARCINOMA ANTIGEN CA125-RELATED"/>
    <property type="match status" value="1"/>
</dbReference>
<keyword evidence="3" id="KW-0175">Coiled coil</keyword>
<proteinExistence type="predicted"/>